<protein>
    <submittedName>
        <fullName evidence="1">Uncharacterized protein MANES_15G165400</fullName>
    </submittedName>
</protein>
<proteinExistence type="predicted"/>
<dbReference type="EMBL" id="GGEC01039867">
    <property type="protein sequence ID" value="MBX20351.1"/>
    <property type="molecule type" value="Transcribed_RNA"/>
</dbReference>
<dbReference type="SUPFAM" id="SSF51735">
    <property type="entry name" value="NAD(P)-binding Rossmann-fold domains"/>
    <property type="match status" value="1"/>
</dbReference>
<accession>A0A2P2LQV0</accession>
<sequence length="108" mass="12378">MGFVPSEERKKMEIEEFKKMLQAACAGLSRRKDEEEDLNGLMLGVSLSEMDDLREKLVCVTSGVSFLGLAVVHRLLSRGYSVRIVVDNEGNFYFRFLFLSGHLTFIYY</sequence>
<organism evidence="1">
    <name type="scientific">Rhizophora mucronata</name>
    <name type="common">Asiatic mangrove</name>
    <dbReference type="NCBI Taxonomy" id="61149"/>
    <lineage>
        <taxon>Eukaryota</taxon>
        <taxon>Viridiplantae</taxon>
        <taxon>Streptophyta</taxon>
        <taxon>Embryophyta</taxon>
        <taxon>Tracheophyta</taxon>
        <taxon>Spermatophyta</taxon>
        <taxon>Magnoliopsida</taxon>
        <taxon>eudicotyledons</taxon>
        <taxon>Gunneridae</taxon>
        <taxon>Pentapetalae</taxon>
        <taxon>rosids</taxon>
        <taxon>fabids</taxon>
        <taxon>Malpighiales</taxon>
        <taxon>Rhizophoraceae</taxon>
        <taxon>Rhizophora</taxon>
    </lineage>
</organism>
<evidence type="ECO:0000313" key="1">
    <source>
        <dbReference type="EMBL" id="MBX20351.1"/>
    </source>
</evidence>
<reference evidence="1" key="1">
    <citation type="submission" date="2018-02" db="EMBL/GenBank/DDBJ databases">
        <title>Rhizophora mucronata_Transcriptome.</title>
        <authorList>
            <person name="Meera S.P."/>
            <person name="Sreeshan A."/>
            <person name="Augustine A."/>
        </authorList>
    </citation>
    <scope>NUCLEOTIDE SEQUENCE</scope>
    <source>
        <tissue evidence="1">Leaf</tissue>
    </source>
</reference>
<name>A0A2P2LQV0_RHIMU</name>
<dbReference type="InterPro" id="IPR036291">
    <property type="entry name" value="NAD(P)-bd_dom_sf"/>
</dbReference>
<dbReference type="Gene3D" id="3.40.50.720">
    <property type="entry name" value="NAD(P)-binding Rossmann-like Domain"/>
    <property type="match status" value="1"/>
</dbReference>
<dbReference type="AlphaFoldDB" id="A0A2P2LQV0"/>